<name>A0A409W0F4_9AGAR</name>
<dbReference type="EMBL" id="NHTK01005890">
    <property type="protein sequence ID" value="PPQ71997.1"/>
    <property type="molecule type" value="Genomic_DNA"/>
</dbReference>
<dbReference type="InParanoid" id="A0A409W0F4"/>
<organism evidence="1 2">
    <name type="scientific">Panaeolus cyanescens</name>
    <dbReference type="NCBI Taxonomy" id="181874"/>
    <lineage>
        <taxon>Eukaryota</taxon>
        <taxon>Fungi</taxon>
        <taxon>Dikarya</taxon>
        <taxon>Basidiomycota</taxon>
        <taxon>Agaricomycotina</taxon>
        <taxon>Agaricomycetes</taxon>
        <taxon>Agaricomycetidae</taxon>
        <taxon>Agaricales</taxon>
        <taxon>Agaricineae</taxon>
        <taxon>Galeropsidaceae</taxon>
        <taxon>Panaeolus</taxon>
    </lineage>
</organism>
<dbReference type="Proteomes" id="UP000284842">
    <property type="component" value="Unassembled WGS sequence"/>
</dbReference>
<dbReference type="InterPro" id="IPR011333">
    <property type="entry name" value="SKP1/BTB/POZ_sf"/>
</dbReference>
<dbReference type="CDD" id="cd18186">
    <property type="entry name" value="BTB_POZ_ZBTB_KLHL-like"/>
    <property type="match status" value="1"/>
</dbReference>
<dbReference type="Gene3D" id="3.30.710.10">
    <property type="entry name" value="Potassium Channel Kv1.1, Chain A"/>
    <property type="match status" value="1"/>
</dbReference>
<accession>A0A409W0F4</accession>
<proteinExistence type="predicted"/>
<evidence type="ECO:0008006" key="3">
    <source>
        <dbReference type="Google" id="ProtNLM"/>
    </source>
</evidence>
<gene>
    <name evidence="1" type="ORF">CVT24_008267</name>
</gene>
<dbReference type="AlphaFoldDB" id="A0A409W0F4"/>
<dbReference type="OrthoDB" id="2985972at2759"/>
<protein>
    <recommendedName>
        <fullName evidence="3">BTB domain-containing protein</fullName>
    </recommendedName>
</protein>
<evidence type="ECO:0000313" key="1">
    <source>
        <dbReference type="EMBL" id="PPQ71997.1"/>
    </source>
</evidence>
<comment type="caution">
    <text evidence="1">The sequence shown here is derived from an EMBL/GenBank/DDBJ whole genome shotgun (WGS) entry which is preliminary data.</text>
</comment>
<sequence length="274" mass="31590">MSLSTLTPASPIQAILVVVEDTRYWLTKNELSKFSEVFHGMFEHAPHLGGSQEGTAQNPIVLHGIKRLEFEPLVRWIRFGVNPPTNRPYTCNELVAMLRIADQWCMQDAKEFCFTGLSVLNPNPFFLLGLFTSYREFNRILPHVKAAVRMPMNDWDFTESSIYIPLLKLKVRIDEVRRIHAAVPDGMFRQQDCTNHITCEVSWRNDWRLTITERVFHPTDPLPLSLCFSAMNALSTQPSTCRQVALLDLRLNDDYMIEDDLYTEAVNSITDGYY</sequence>
<reference evidence="1 2" key="1">
    <citation type="journal article" date="2018" name="Evol. Lett.">
        <title>Horizontal gene cluster transfer increased hallucinogenic mushroom diversity.</title>
        <authorList>
            <person name="Reynolds H.T."/>
            <person name="Vijayakumar V."/>
            <person name="Gluck-Thaler E."/>
            <person name="Korotkin H.B."/>
            <person name="Matheny P.B."/>
            <person name="Slot J.C."/>
        </authorList>
    </citation>
    <scope>NUCLEOTIDE SEQUENCE [LARGE SCALE GENOMIC DNA]</scope>
    <source>
        <strain evidence="1 2">2629</strain>
    </source>
</reference>
<evidence type="ECO:0000313" key="2">
    <source>
        <dbReference type="Proteomes" id="UP000284842"/>
    </source>
</evidence>
<dbReference type="SUPFAM" id="SSF54695">
    <property type="entry name" value="POZ domain"/>
    <property type="match status" value="1"/>
</dbReference>
<dbReference type="STRING" id="181874.A0A409W0F4"/>
<keyword evidence="2" id="KW-1185">Reference proteome</keyword>